<protein>
    <submittedName>
        <fullName evidence="7">Cell division protein FtsW (Lipid II flippase)</fullName>
    </submittedName>
</protein>
<comment type="subcellular location">
    <subcellularLocation>
        <location evidence="1">Membrane</location>
        <topology evidence="1">Multi-pass membrane protein</topology>
    </subcellularLocation>
</comment>
<sequence>MKMNKFLQTVTGQIRSKEAKTYVKNELDKHLLNSKNAWLEKGYNEEEAEEKAVQEMGSPLTLGKSLNKLHKPKVDWVLIGLLSITLLLSFLPIMAVKEIFSSDFNFQALAINKAVFSIMGLCIAIGIMFFDYRKLKNFGYWFYLAGIGLIVIIHLFSNELLIGEPIISLGFVKIQTWMALPLLLIAWATLLSTTSFKLWQGIALFLLSIFVFTLVGNLPMLFIYIVIVGVLFVQSKFSRKEKFWVVSSLSLIVVGIFVFTTVAIVKGMIAEYQYARFASFLNPEKYETGFGYLYLQLEKAITNAGWFGANELVYLPDTHTNFVLATLIQTYGYLMGLLIIGILTFLAVRICQIAISIKDPFGKLLIMGGVTLFTTQFLYSVGMTFGVFPIVSMSLPFMSYGLMPTVLNAFIVGIALSVYRKKPFVLNRVKEPS</sequence>
<keyword evidence="4 6" id="KW-1133">Transmembrane helix</keyword>
<feature type="transmembrane region" description="Helical" evidence="6">
    <location>
        <begin position="331"/>
        <end position="352"/>
    </location>
</feature>
<proteinExistence type="predicted"/>
<dbReference type="Proteomes" id="UP000219636">
    <property type="component" value="Unassembled WGS sequence"/>
</dbReference>
<dbReference type="GO" id="GO:0015648">
    <property type="term" value="F:lipid-linked peptidoglycan transporter activity"/>
    <property type="evidence" value="ECO:0007669"/>
    <property type="project" value="TreeGrafter"/>
</dbReference>
<feature type="transmembrane region" description="Helical" evidence="6">
    <location>
        <begin position="138"/>
        <end position="156"/>
    </location>
</feature>
<dbReference type="InterPro" id="IPR001182">
    <property type="entry name" value="FtsW/RodA"/>
</dbReference>
<evidence type="ECO:0000256" key="3">
    <source>
        <dbReference type="ARBA" id="ARBA00022960"/>
    </source>
</evidence>
<dbReference type="EMBL" id="OBMQ01000008">
    <property type="protein sequence ID" value="SOC15662.1"/>
    <property type="molecule type" value="Genomic_DNA"/>
</dbReference>
<dbReference type="NCBIfam" id="NF038403">
    <property type="entry name" value="perm_prefix_1"/>
    <property type="match status" value="1"/>
</dbReference>
<accession>A0A285T2Y3</accession>
<feature type="transmembrane region" description="Helical" evidence="6">
    <location>
        <begin position="397"/>
        <end position="419"/>
    </location>
</feature>
<evidence type="ECO:0000256" key="5">
    <source>
        <dbReference type="ARBA" id="ARBA00023136"/>
    </source>
</evidence>
<dbReference type="InterPro" id="IPR047928">
    <property type="entry name" value="Perm_prefix_1"/>
</dbReference>
<feature type="transmembrane region" description="Helical" evidence="6">
    <location>
        <begin position="202"/>
        <end position="231"/>
    </location>
</feature>
<feature type="transmembrane region" description="Helical" evidence="6">
    <location>
        <begin position="177"/>
        <end position="196"/>
    </location>
</feature>
<keyword evidence="7" id="KW-0131">Cell cycle</keyword>
<dbReference type="GO" id="GO:0005886">
    <property type="term" value="C:plasma membrane"/>
    <property type="evidence" value="ECO:0007669"/>
    <property type="project" value="TreeGrafter"/>
</dbReference>
<evidence type="ECO:0000313" key="7">
    <source>
        <dbReference type="EMBL" id="SOC15662.1"/>
    </source>
</evidence>
<dbReference type="PANTHER" id="PTHR30474:SF1">
    <property type="entry name" value="PEPTIDOGLYCAN GLYCOSYLTRANSFERASE MRDB"/>
    <property type="match status" value="1"/>
</dbReference>
<dbReference type="OrthoDB" id="2192428at2"/>
<keyword evidence="2 6" id="KW-0812">Transmembrane</keyword>
<gene>
    <name evidence="7" type="ORF">SAMN05880501_108124</name>
</gene>
<dbReference type="Pfam" id="PF01098">
    <property type="entry name" value="FTSW_RODA_SPOVE"/>
    <property type="match status" value="1"/>
</dbReference>
<reference evidence="8" key="1">
    <citation type="submission" date="2017-08" db="EMBL/GenBank/DDBJ databases">
        <authorList>
            <person name="Varghese N."/>
            <person name="Submissions S."/>
        </authorList>
    </citation>
    <scope>NUCLEOTIDE SEQUENCE [LARGE SCALE GENOMIC DNA]</scope>
    <source>
        <strain evidence="8">JC22</strain>
    </source>
</reference>
<evidence type="ECO:0000313" key="8">
    <source>
        <dbReference type="Proteomes" id="UP000219636"/>
    </source>
</evidence>
<organism evidence="7 8">
    <name type="scientific">Ureibacillus xyleni</name>
    <dbReference type="NCBI Taxonomy" id="614648"/>
    <lineage>
        <taxon>Bacteria</taxon>
        <taxon>Bacillati</taxon>
        <taxon>Bacillota</taxon>
        <taxon>Bacilli</taxon>
        <taxon>Bacillales</taxon>
        <taxon>Caryophanaceae</taxon>
        <taxon>Ureibacillus</taxon>
    </lineage>
</organism>
<evidence type="ECO:0000256" key="2">
    <source>
        <dbReference type="ARBA" id="ARBA00022692"/>
    </source>
</evidence>
<feature type="transmembrane region" description="Helical" evidence="6">
    <location>
        <begin position="76"/>
        <end position="96"/>
    </location>
</feature>
<keyword evidence="7" id="KW-0132">Cell division</keyword>
<evidence type="ECO:0000256" key="6">
    <source>
        <dbReference type="SAM" id="Phobius"/>
    </source>
</evidence>
<dbReference type="AlphaFoldDB" id="A0A285T2Y3"/>
<name>A0A285T2Y3_9BACL</name>
<keyword evidence="5 6" id="KW-0472">Membrane</keyword>
<evidence type="ECO:0000256" key="1">
    <source>
        <dbReference type="ARBA" id="ARBA00004141"/>
    </source>
</evidence>
<feature type="transmembrane region" description="Helical" evidence="6">
    <location>
        <begin position="364"/>
        <end position="391"/>
    </location>
</feature>
<feature type="transmembrane region" description="Helical" evidence="6">
    <location>
        <begin position="243"/>
        <end position="265"/>
    </location>
</feature>
<evidence type="ECO:0000256" key="4">
    <source>
        <dbReference type="ARBA" id="ARBA00022989"/>
    </source>
</evidence>
<dbReference type="PANTHER" id="PTHR30474">
    <property type="entry name" value="CELL CYCLE PROTEIN"/>
    <property type="match status" value="1"/>
</dbReference>
<dbReference type="GO" id="GO:0051301">
    <property type="term" value="P:cell division"/>
    <property type="evidence" value="ECO:0007669"/>
    <property type="project" value="UniProtKB-KW"/>
</dbReference>
<keyword evidence="3" id="KW-0133">Cell shape</keyword>
<feature type="transmembrane region" description="Helical" evidence="6">
    <location>
        <begin position="108"/>
        <end position="132"/>
    </location>
</feature>
<dbReference type="GO" id="GO:0008360">
    <property type="term" value="P:regulation of cell shape"/>
    <property type="evidence" value="ECO:0007669"/>
    <property type="project" value="UniProtKB-KW"/>
</dbReference>
<dbReference type="GO" id="GO:0032153">
    <property type="term" value="C:cell division site"/>
    <property type="evidence" value="ECO:0007669"/>
    <property type="project" value="TreeGrafter"/>
</dbReference>
<keyword evidence="8" id="KW-1185">Reference proteome</keyword>